<dbReference type="STRING" id="857342.A0A2T3AWG0"/>
<feature type="region of interest" description="Disordered" evidence="9">
    <location>
        <begin position="639"/>
        <end position="838"/>
    </location>
</feature>
<dbReference type="GeneID" id="36576360"/>
<feature type="region of interest" description="Disordered" evidence="9">
    <location>
        <begin position="252"/>
        <end position="278"/>
    </location>
</feature>
<dbReference type="GO" id="GO:0000290">
    <property type="term" value="P:deadenylation-dependent decapping of nuclear-transcribed mRNA"/>
    <property type="evidence" value="ECO:0007669"/>
    <property type="project" value="InterPro"/>
</dbReference>
<proteinExistence type="inferred from homology"/>
<dbReference type="GO" id="GO:0000184">
    <property type="term" value="P:nuclear-transcribed mRNA catabolic process, nonsense-mediated decay"/>
    <property type="evidence" value="ECO:0007669"/>
    <property type="project" value="InterPro"/>
</dbReference>
<evidence type="ECO:0000256" key="3">
    <source>
        <dbReference type="ARBA" id="ARBA00005279"/>
    </source>
</evidence>
<dbReference type="GO" id="GO:0003723">
    <property type="term" value="F:RNA binding"/>
    <property type="evidence" value="ECO:0007669"/>
    <property type="project" value="UniProtKB-KW"/>
</dbReference>
<keyword evidence="4" id="KW-0963">Cytoplasm</keyword>
<reference evidence="11 12" key="1">
    <citation type="journal article" date="2018" name="New Phytol.">
        <title>Comparative genomics and transcriptomics depict ericoid mycorrhizal fungi as versatile saprotrophs and plant mutualists.</title>
        <authorList>
            <person name="Martino E."/>
            <person name="Morin E."/>
            <person name="Grelet G.A."/>
            <person name="Kuo A."/>
            <person name="Kohler A."/>
            <person name="Daghino S."/>
            <person name="Barry K.W."/>
            <person name="Cichocki N."/>
            <person name="Clum A."/>
            <person name="Dockter R.B."/>
            <person name="Hainaut M."/>
            <person name="Kuo R.C."/>
            <person name="LaButti K."/>
            <person name="Lindahl B.D."/>
            <person name="Lindquist E.A."/>
            <person name="Lipzen A."/>
            <person name="Khouja H.R."/>
            <person name="Magnuson J."/>
            <person name="Murat C."/>
            <person name="Ohm R.A."/>
            <person name="Singer S.W."/>
            <person name="Spatafora J.W."/>
            <person name="Wang M."/>
            <person name="Veneault-Fourrey C."/>
            <person name="Henrissat B."/>
            <person name="Grigoriev I.V."/>
            <person name="Martin F.M."/>
            <person name="Perotto S."/>
        </authorList>
    </citation>
    <scope>NUCLEOTIDE SEQUENCE [LARGE SCALE GENOMIC DNA]</scope>
    <source>
        <strain evidence="11 12">ATCC 22711</strain>
    </source>
</reference>
<feature type="domain" description="Nudix hydrolase" evidence="10">
    <location>
        <begin position="90"/>
        <end position="222"/>
    </location>
</feature>
<sequence length="858" mass="94502">MHLEDWLDDLCVRFIINLAQDDLSSVERICFAVEEAQWYYEDFIRPLDPSLPSMSLRNFCIRIFTHCPLLSAFSQGDHMTAFEQFLKYKMRIPVRGAIMLNEAMDSAVLVKGWKKGANWSFPRGKINKDEDDLTCAIREVYEETGFDLDAAGLVPENRDVKYIDMTIRDQELRLYIFRGVPMDTHFEPKTRKEISKIQWWRISDLPSFQKKGHQQQQADAAVSTNKFYMVAPFIRGVRKWVTEQKKADLARATSNQYSSAGMSHDELMTEEEQGAESNVHTHDQAHMTPSVADINQLEAALKFALKIQPPTQGLQVEAITAMQSPVRDSGQELLALLQGKTRESDQPPSSNLPPATPLDHTYIQAPVPKTPHHQQPRPPHFSTLPPPPAFPIQPPNDTLYRPEQNQQHHHQPNSIATFPHNPMQGQRPPQPAHEHARSYQSQHLVHPQPLPPQVQRTVFTGGPVYSSTVSPPTQAPLAPHANSTVSQALNPQFPNAHPLMGPSIQKQSPPKLTSHSLALLNTFKSHDQASSAASIPSQPPLRKFAQEVKQGPPQELPAEVSGTPPVDLLSLFKTQAEPSPIPNSSTMRSRPPVSEAHRSSLLDLFKNPSAQTSISPRPAAATAFPTSTTPSAVELSAVEPLSSNATPASISIADGRDVNPREKNEVIPELHPESNLPFRAMSILTRPSQPNGSDSKGRNGAADQTLSNKKEATTSQSRRTPSKVSSEKPFQPQILKRPQPSTSKPTESLNPSSSASAALPVQPSFDRRASQTADHKQTLLSLFGKAPSPANSVTMNSMSDSFSSLHAVDPTTSVPAKTRVSSLASDSLSRRGSQSALSPADKSFLLSYLDNVAKGTQR</sequence>
<dbReference type="InterPro" id="IPR007722">
    <property type="entry name" value="DCP2_BoxA"/>
</dbReference>
<evidence type="ECO:0000256" key="4">
    <source>
        <dbReference type="ARBA" id="ARBA00022490"/>
    </source>
</evidence>
<dbReference type="Pfam" id="PF05026">
    <property type="entry name" value="DCP2"/>
    <property type="match status" value="1"/>
</dbReference>
<feature type="compositionally biased region" description="Basic and acidic residues" evidence="9">
    <location>
        <begin position="654"/>
        <end position="672"/>
    </location>
</feature>
<dbReference type="AlphaFoldDB" id="A0A2T3AWG0"/>
<dbReference type="InterPro" id="IPR044099">
    <property type="entry name" value="Dcp2_NUDIX"/>
</dbReference>
<dbReference type="GO" id="GO:0140933">
    <property type="term" value="F:5'-(N(7)-methylguanosine 5'-triphospho)-[mRNA] hydrolase activity"/>
    <property type="evidence" value="ECO:0007669"/>
    <property type="project" value="InterPro"/>
</dbReference>
<evidence type="ECO:0000313" key="11">
    <source>
        <dbReference type="EMBL" id="PSS12993.1"/>
    </source>
</evidence>
<dbReference type="FunFam" id="3.90.79.10:FF:000003">
    <property type="entry name" value="M7GpppN-mRNA hydrolase isoform 2"/>
    <property type="match status" value="1"/>
</dbReference>
<dbReference type="Gene3D" id="3.90.79.10">
    <property type="entry name" value="Nucleoside Triphosphate Pyrophosphohydrolase"/>
    <property type="match status" value="1"/>
</dbReference>
<dbReference type="FunFam" id="1.10.10.1050:FF:000003">
    <property type="entry name" value="Decapping enzyme Dcp2, putative"/>
    <property type="match status" value="1"/>
</dbReference>
<feature type="compositionally biased region" description="Polar residues" evidence="9">
    <location>
        <begin position="576"/>
        <end position="588"/>
    </location>
</feature>
<dbReference type="GO" id="GO:0000932">
    <property type="term" value="C:P-body"/>
    <property type="evidence" value="ECO:0007669"/>
    <property type="project" value="TreeGrafter"/>
</dbReference>
<evidence type="ECO:0000313" key="12">
    <source>
        <dbReference type="Proteomes" id="UP000241818"/>
    </source>
</evidence>
<dbReference type="InParanoid" id="A0A2T3AWG0"/>
<evidence type="ECO:0000256" key="8">
    <source>
        <dbReference type="ARBA" id="ARBA00023211"/>
    </source>
</evidence>
<evidence type="ECO:0000256" key="6">
    <source>
        <dbReference type="ARBA" id="ARBA00022801"/>
    </source>
</evidence>
<feature type="compositionally biased region" description="Polar residues" evidence="9">
    <location>
        <begin position="702"/>
        <end position="724"/>
    </location>
</feature>
<dbReference type="SUPFAM" id="SSF140586">
    <property type="entry name" value="Dcp2 domain-like"/>
    <property type="match status" value="1"/>
</dbReference>
<feature type="compositionally biased region" description="Polar residues" evidence="9">
    <location>
        <begin position="252"/>
        <end position="261"/>
    </location>
</feature>
<evidence type="ECO:0000259" key="10">
    <source>
        <dbReference type="PROSITE" id="PS51462"/>
    </source>
</evidence>
<dbReference type="InterPro" id="IPR000086">
    <property type="entry name" value="NUDIX_hydrolase_dom"/>
</dbReference>
<feature type="region of interest" description="Disordered" evidence="9">
    <location>
        <begin position="576"/>
        <end position="597"/>
    </location>
</feature>
<feature type="compositionally biased region" description="Polar residues" evidence="9">
    <location>
        <begin position="739"/>
        <end position="751"/>
    </location>
</feature>
<keyword evidence="5" id="KW-0479">Metal-binding</keyword>
<evidence type="ECO:0000256" key="2">
    <source>
        <dbReference type="ARBA" id="ARBA00004496"/>
    </source>
</evidence>
<evidence type="ECO:0000256" key="5">
    <source>
        <dbReference type="ARBA" id="ARBA00022723"/>
    </source>
</evidence>
<dbReference type="SUPFAM" id="SSF55811">
    <property type="entry name" value="Nudix"/>
    <property type="match status" value="1"/>
</dbReference>
<comment type="similarity">
    <text evidence="3">Belongs to the Nudix hydrolase family. DCP2 subfamily.</text>
</comment>
<protein>
    <recommendedName>
        <fullName evidence="10">Nudix hydrolase domain-containing protein</fullName>
    </recommendedName>
</protein>
<keyword evidence="12" id="KW-1185">Reference proteome</keyword>
<name>A0A2T3AWG0_AMORE</name>
<dbReference type="GO" id="GO:0030145">
    <property type="term" value="F:manganese ion binding"/>
    <property type="evidence" value="ECO:0007669"/>
    <property type="project" value="InterPro"/>
</dbReference>
<accession>A0A2T3AWG0</accession>
<dbReference type="Proteomes" id="UP000241818">
    <property type="component" value="Unassembled WGS sequence"/>
</dbReference>
<dbReference type="InterPro" id="IPR015797">
    <property type="entry name" value="NUDIX_hydrolase-like_dom_sf"/>
</dbReference>
<keyword evidence="6" id="KW-0378">Hydrolase</keyword>
<keyword evidence="8" id="KW-0464">Manganese</keyword>
<dbReference type="Pfam" id="PF00293">
    <property type="entry name" value="NUDIX"/>
    <property type="match status" value="1"/>
</dbReference>
<dbReference type="CDD" id="cd03672">
    <property type="entry name" value="NUDIX_Dcp2p_Nudt20"/>
    <property type="match status" value="1"/>
</dbReference>
<dbReference type="PROSITE" id="PS51462">
    <property type="entry name" value="NUDIX"/>
    <property type="match status" value="1"/>
</dbReference>
<dbReference type="InterPro" id="IPR036189">
    <property type="entry name" value="DCP2_BoxA_sf"/>
</dbReference>
<feature type="region of interest" description="Disordered" evidence="9">
    <location>
        <begin position="340"/>
        <end position="453"/>
    </location>
</feature>
<feature type="compositionally biased region" description="Pro residues" evidence="9">
    <location>
        <begin position="376"/>
        <end position="394"/>
    </location>
</feature>
<evidence type="ECO:0000256" key="7">
    <source>
        <dbReference type="ARBA" id="ARBA00022884"/>
    </source>
</evidence>
<evidence type="ECO:0000256" key="9">
    <source>
        <dbReference type="SAM" id="MobiDB-lite"/>
    </source>
</evidence>
<dbReference type="RefSeq" id="XP_024718984.1">
    <property type="nucleotide sequence ID" value="XM_024868279.1"/>
</dbReference>
<dbReference type="EMBL" id="KZ679014">
    <property type="protein sequence ID" value="PSS12993.1"/>
    <property type="molecule type" value="Genomic_DNA"/>
</dbReference>
<dbReference type="OrthoDB" id="18996at2759"/>
<comment type="cofactor">
    <cofactor evidence="1">
        <name>Mn(2+)</name>
        <dbReference type="ChEBI" id="CHEBI:29035"/>
    </cofactor>
</comment>
<comment type="subcellular location">
    <subcellularLocation>
        <location evidence="2">Cytoplasm</location>
    </subcellularLocation>
</comment>
<dbReference type="SMART" id="SM01125">
    <property type="entry name" value="DCP2"/>
    <property type="match status" value="1"/>
</dbReference>
<dbReference type="PANTHER" id="PTHR23114">
    <property type="entry name" value="M7GPPPN-MRNA HYDROLASE"/>
    <property type="match status" value="1"/>
</dbReference>
<feature type="compositionally biased region" description="Polar residues" evidence="9">
    <location>
        <begin position="789"/>
        <end position="837"/>
    </location>
</feature>
<gene>
    <name evidence="11" type="ORF">M430DRAFT_52186</name>
</gene>
<dbReference type="PROSITE" id="PS00893">
    <property type="entry name" value="NUDIX_BOX"/>
    <property type="match status" value="1"/>
</dbReference>
<dbReference type="Gene3D" id="1.10.10.1050">
    <property type="entry name" value="Dcp2, box A domain"/>
    <property type="match status" value="1"/>
</dbReference>
<keyword evidence="7" id="KW-0694">RNA-binding</keyword>
<organism evidence="11 12">
    <name type="scientific">Amorphotheca resinae ATCC 22711</name>
    <dbReference type="NCBI Taxonomy" id="857342"/>
    <lineage>
        <taxon>Eukaryota</taxon>
        <taxon>Fungi</taxon>
        <taxon>Dikarya</taxon>
        <taxon>Ascomycota</taxon>
        <taxon>Pezizomycotina</taxon>
        <taxon>Leotiomycetes</taxon>
        <taxon>Helotiales</taxon>
        <taxon>Amorphothecaceae</taxon>
        <taxon>Amorphotheca</taxon>
    </lineage>
</organism>
<feature type="compositionally biased region" description="Basic and acidic residues" evidence="9">
    <location>
        <begin position="765"/>
        <end position="777"/>
    </location>
</feature>
<dbReference type="InterPro" id="IPR020084">
    <property type="entry name" value="NUDIX_hydrolase_CS"/>
</dbReference>
<evidence type="ECO:0000256" key="1">
    <source>
        <dbReference type="ARBA" id="ARBA00001936"/>
    </source>
</evidence>
<dbReference type="PANTHER" id="PTHR23114:SF17">
    <property type="entry name" value="M7GPPPN-MRNA HYDROLASE"/>
    <property type="match status" value="1"/>
</dbReference>
<feature type="compositionally biased region" description="Polar residues" evidence="9">
    <location>
        <begin position="685"/>
        <end position="694"/>
    </location>
</feature>